<feature type="compositionally biased region" description="Basic and acidic residues" evidence="1">
    <location>
        <begin position="64"/>
        <end position="97"/>
    </location>
</feature>
<accession>A0ABR6EMA4</accession>
<evidence type="ECO:0000256" key="1">
    <source>
        <dbReference type="SAM" id="MobiDB-lite"/>
    </source>
</evidence>
<feature type="region of interest" description="Disordered" evidence="1">
    <location>
        <begin position="1"/>
        <end position="134"/>
    </location>
</feature>
<feature type="compositionally biased region" description="Low complexity" evidence="1">
    <location>
        <begin position="114"/>
        <end position="126"/>
    </location>
</feature>
<dbReference type="Proteomes" id="UP000766698">
    <property type="component" value="Unassembled WGS sequence"/>
</dbReference>
<evidence type="ECO:0000313" key="3">
    <source>
        <dbReference type="Proteomes" id="UP000766698"/>
    </source>
</evidence>
<keyword evidence="3" id="KW-1185">Reference proteome</keyword>
<protein>
    <submittedName>
        <fullName evidence="2">Uncharacterized protein</fullName>
    </submittedName>
</protein>
<organism evidence="2 3">
    <name type="scientific">Streptomyces durbertensis</name>
    <dbReference type="NCBI Taxonomy" id="2448886"/>
    <lineage>
        <taxon>Bacteria</taxon>
        <taxon>Bacillati</taxon>
        <taxon>Actinomycetota</taxon>
        <taxon>Actinomycetes</taxon>
        <taxon>Kitasatosporales</taxon>
        <taxon>Streptomycetaceae</taxon>
        <taxon>Streptomyces</taxon>
    </lineage>
</organism>
<evidence type="ECO:0000313" key="2">
    <source>
        <dbReference type="EMBL" id="MBB1246470.1"/>
    </source>
</evidence>
<feature type="non-terminal residue" evidence="2">
    <location>
        <position position="134"/>
    </location>
</feature>
<reference evidence="3" key="1">
    <citation type="journal article" date="2020" name="Syst. Appl. Microbiol.">
        <title>Streptomyces alkaliterrae sp. nov., isolated from an alkaline soil, and emended descriptions of Streptomyces alkaliphilus, Streptomyces calidiresistens and Streptomyces durbertensis.</title>
        <authorList>
            <person name="Swiecimska M."/>
            <person name="Golinska P."/>
            <person name="Nouioui I."/>
            <person name="Wypij M."/>
            <person name="Rai M."/>
            <person name="Sangal V."/>
            <person name="Goodfellow M."/>
        </authorList>
    </citation>
    <scope>NUCLEOTIDE SEQUENCE [LARGE SCALE GENOMIC DNA]</scope>
    <source>
        <strain evidence="3">DSM 104538</strain>
    </source>
</reference>
<feature type="compositionally biased region" description="Pro residues" evidence="1">
    <location>
        <begin position="99"/>
        <end position="113"/>
    </location>
</feature>
<name>A0ABR6EMA4_9ACTN</name>
<sequence length="134" mass="14152">MGRHSRPRRGFGRTTHIPRERQGAEDLEQAAPREQSGEPEETGRDPEAGGARGQTPPAPGGTAETRRERPRPDRAGGDRADDDHVRGGHPAHPERPRAPYGPPPGRPGGPAPGAPRGTAAVPGPRRTLPGPHPD</sequence>
<dbReference type="EMBL" id="WMLF01000501">
    <property type="protein sequence ID" value="MBB1246470.1"/>
    <property type="molecule type" value="Genomic_DNA"/>
</dbReference>
<feature type="compositionally biased region" description="Basic residues" evidence="1">
    <location>
        <begin position="1"/>
        <end position="11"/>
    </location>
</feature>
<proteinExistence type="predicted"/>
<gene>
    <name evidence="2" type="ORF">GL263_23375</name>
</gene>
<comment type="caution">
    <text evidence="2">The sequence shown here is derived from an EMBL/GenBank/DDBJ whole genome shotgun (WGS) entry which is preliminary data.</text>
</comment>